<feature type="binding site" evidence="8">
    <location>
        <position position="61"/>
    </location>
    <ligand>
        <name>beta-alanine</name>
        <dbReference type="ChEBI" id="CHEBI:57966"/>
    </ligand>
</feature>
<evidence type="ECO:0000256" key="5">
    <source>
        <dbReference type="ARBA" id="ARBA00022741"/>
    </source>
</evidence>
<dbReference type="Pfam" id="PF02569">
    <property type="entry name" value="Pantoate_ligase"/>
    <property type="match status" value="1"/>
</dbReference>
<evidence type="ECO:0000256" key="8">
    <source>
        <dbReference type="HAMAP-Rule" id="MF_00158"/>
    </source>
</evidence>
<comment type="caution">
    <text evidence="9">The sequence shown here is derived from an EMBL/GenBank/DDBJ whole genome shotgun (WGS) entry which is preliminary data.</text>
</comment>
<dbReference type="InterPro" id="IPR042176">
    <property type="entry name" value="Pantoate_ligase_C"/>
</dbReference>
<comment type="subcellular location">
    <subcellularLocation>
        <location evidence="8">Cytoplasm</location>
    </subcellularLocation>
</comment>
<feature type="active site" description="Proton donor" evidence="8">
    <location>
        <position position="37"/>
    </location>
</feature>
<dbReference type="PANTHER" id="PTHR21299:SF1">
    <property type="entry name" value="PANTOATE--BETA-ALANINE LIGASE"/>
    <property type="match status" value="1"/>
</dbReference>
<gene>
    <name evidence="8 9" type="primary">panC</name>
    <name evidence="9" type="ORF">L0P62_08300</name>
</gene>
<dbReference type="HAMAP" id="MF_00158">
    <property type="entry name" value="PanC"/>
    <property type="match status" value="1"/>
</dbReference>
<keyword evidence="10" id="KW-1185">Reference proteome</keyword>
<keyword evidence="8" id="KW-0963">Cytoplasm</keyword>
<dbReference type="InterPro" id="IPR004821">
    <property type="entry name" value="Cyt_trans-like"/>
</dbReference>
<dbReference type="FunFam" id="3.40.50.620:FF:000013">
    <property type="entry name" value="Pantothenate synthetase"/>
    <property type="match status" value="1"/>
</dbReference>
<dbReference type="RefSeq" id="WP_226807857.1">
    <property type="nucleotide sequence ID" value="NZ_JAJBNW010000018.1"/>
</dbReference>
<dbReference type="Gene3D" id="3.30.1300.10">
    <property type="entry name" value="Pantoate-beta-alanine ligase, C-terminal domain"/>
    <property type="match status" value="1"/>
</dbReference>
<comment type="similarity">
    <text evidence="2 8">Belongs to the pantothenate synthetase family.</text>
</comment>
<protein>
    <recommendedName>
        <fullName evidence="8">Pantothenate synthetase</fullName>
        <shortName evidence="8">PS</shortName>
        <ecNumber evidence="8">6.3.2.1</ecNumber>
    </recommendedName>
    <alternativeName>
        <fullName evidence="8">Pantoate--beta-alanine ligase</fullName>
    </alternativeName>
    <alternativeName>
        <fullName evidence="8">Pantoate-activating enzyme</fullName>
    </alternativeName>
</protein>
<keyword evidence="4 8" id="KW-0566">Pantothenate biosynthesis</keyword>
<dbReference type="Gene3D" id="3.40.50.620">
    <property type="entry name" value="HUPs"/>
    <property type="match status" value="1"/>
</dbReference>
<name>A0A9Q4FM20_9FIRM</name>
<reference evidence="9" key="1">
    <citation type="submission" date="2022-01" db="EMBL/GenBank/DDBJ databases">
        <title>Collection of gut derived symbiotic bacterial strains cultured from healthy donors.</title>
        <authorList>
            <person name="Lin H."/>
            <person name="Kohout C."/>
            <person name="Waligurski E."/>
            <person name="Pamer E.G."/>
        </authorList>
    </citation>
    <scope>NUCLEOTIDE SEQUENCE</scope>
    <source>
        <strain evidence="9">MSK.14.39</strain>
    </source>
</reference>
<sequence length="286" mass="32190">MVIVESINNMKNEMKTCKEKGLSIGLVPTMGCLHAGHMSLIKKAREENDIVVVSIFVNPTQFGPNEDFDRYPRTREKDLEVCRANNCDFVFLPQSDEMYPEDFLTFVEVEDLGKVLCGISRPTHFRGVTTILTKLFNITKANRAYFGQKDAQQLIIVKKMVEDLNMDIEIIGCPTVREDDGLALSSRNTYLNDEERKDGLLLYKSLTLAKDLILNGEKDAGVIKKEIENTINSGKNTSIDYIEIVNNKTLKPVLKVEDNILIALAVNVGNTRLIDNIFIDLGEEAI</sequence>
<organism evidence="9 10">
    <name type="scientific">Anaerosalibacter bizertensis</name>
    <dbReference type="NCBI Taxonomy" id="932217"/>
    <lineage>
        <taxon>Bacteria</taxon>
        <taxon>Bacillati</taxon>
        <taxon>Bacillota</taxon>
        <taxon>Tissierellia</taxon>
        <taxon>Tissierellales</taxon>
        <taxon>Sporanaerobacteraceae</taxon>
        <taxon>Anaerosalibacter</taxon>
    </lineage>
</organism>
<dbReference type="GO" id="GO:0005829">
    <property type="term" value="C:cytosol"/>
    <property type="evidence" value="ECO:0007669"/>
    <property type="project" value="TreeGrafter"/>
</dbReference>
<feature type="binding site" evidence="8">
    <location>
        <position position="61"/>
    </location>
    <ligand>
        <name>(R)-pantoate</name>
        <dbReference type="ChEBI" id="CHEBI:15980"/>
    </ligand>
</feature>
<comment type="subunit">
    <text evidence="8">Homodimer.</text>
</comment>
<comment type="function">
    <text evidence="8">Catalyzes the condensation of pantoate with beta-alanine in an ATP-dependent reaction via a pantoyl-adenylate intermediate.</text>
</comment>
<keyword evidence="3 8" id="KW-0436">Ligase</keyword>
<evidence type="ECO:0000313" key="9">
    <source>
        <dbReference type="EMBL" id="MCG4565448.1"/>
    </source>
</evidence>
<dbReference type="GO" id="GO:0004592">
    <property type="term" value="F:pantoate-beta-alanine ligase activity"/>
    <property type="evidence" value="ECO:0007669"/>
    <property type="project" value="UniProtKB-UniRule"/>
</dbReference>
<feature type="binding site" evidence="8">
    <location>
        <begin position="30"/>
        <end position="37"/>
    </location>
    <ligand>
        <name>ATP</name>
        <dbReference type="ChEBI" id="CHEBI:30616"/>
    </ligand>
</feature>
<evidence type="ECO:0000256" key="4">
    <source>
        <dbReference type="ARBA" id="ARBA00022655"/>
    </source>
</evidence>
<evidence type="ECO:0000313" key="10">
    <source>
        <dbReference type="Proteomes" id="UP001108123"/>
    </source>
</evidence>
<keyword evidence="5 8" id="KW-0547">Nucleotide-binding</keyword>
<comment type="miscellaneous">
    <text evidence="8">The reaction proceeds by a bi uni uni bi ping pong mechanism.</text>
</comment>
<accession>A0A9Q4FM20</accession>
<dbReference type="EC" id="6.3.2.1" evidence="8"/>
<comment type="pathway">
    <text evidence="1 8">Cofactor biosynthesis; (R)-pantothenate biosynthesis; (R)-pantothenate from (R)-pantoate and beta-alanine: step 1/1.</text>
</comment>
<feature type="binding site" evidence="8">
    <location>
        <begin position="184"/>
        <end position="187"/>
    </location>
    <ligand>
        <name>ATP</name>
        <dbReference type="ChEBI" id="CHEBI:30616"/>
    </ligand>
</feature>
<dbReference type="InterPro" id="IPR014729">
    <property type="entry name" value="Rossmann-like_a/b/a_fold"/>
</dbReference>
<dbReference type="Proteomes" id="UP001108123">
    <property type="component" value="Unassembled WGS sequence"/>
</dbReference>
<evidence type="ECO:0000256" key="7">
    <source>
        <dbReference type="ARBA" id="ARBA00048258"/>
    </source>
</evidence>
<dbReference type="CDD" id="cd00560">
    <property type="entry name" value="PanC"/>
    <property type="match status" value="1"/>
</dbReference>
<evidence type="ECO:0000256" key="1">
    <source>
        <dbReference type="ARBA" id="ARBA00004990"/>
    </source>
</evidence>
<evidence type="ECO:0000256" key="3">
    <source>
        <dbReference type="ARBA" id="ARBA00022598"/>
    </source>
</evidence>
<dbReference type="GO" id="GO:0015940">
    <property type="term" value="P:pantothenate biosynthetic process"/>
    <property type="evidence" value="ECO:0007669"/>
    <property type="project" value="UniProtKB-UniRule"/>
</dbReference>
<dbReference type="GO" id="GO:0005524">
    <property type="term" value="F:ATP binding"/>
    <property type="evidence" value="ECO:0007669"/>
    <property type="project" value="UniProtKB-KW"/>
</dbReference>
<dbReference type="AlphaFoldDB" id="A0A9Q4FM20"/>
<feature type="binding site" evidence="8">
    <location>
        <begin position="147"/>
        <end position="150"/>
    </location>
    <ligand>
        <name>ATP</name>
        <dbReference type="ChEBI" id="CHEBI:30616"/>
    </ligand>
</feature>
<dbReference type="FunFam" id="3.30.1300.10:FF:000001">
    <property type="entry name" value="Pantothenate synthetase"/>
    <property type="match status" value="1"/>
</dbReference>
<evidence type="ECO:0000256" key="6">
    <source>
        <dbReference type="ARBA" id="ARBA00022840"/>
    </source>
</evidence>
<dbReference type="NCBIfam" id="TIGR00018">
    <property type="entry name" value="panC"/>
    <property type="match status" value="1"/>
</dbReference>
<dbReference type="InterPro" id="IPR003721">
    <property type="entry name" value="Pantoate_ligase"/>
</dbReference>
<evidence type="ECO:0000256" key="2">
    <source>
        <dbReference type="ARBA" id="ARBA00009256"/>
    </source>
</evidence>
<keyword evidence="6 8" id="KW-0067">ATP-binding</keyword>
<comment type="catalytic activity">
    <reaction evidence="7 8">
        <text>(R)-pantoate + beta-alanine + ATP = (R)-pantothenate + AMP + diphosphate + H(+)</text>
        <dbReference type="Rhea" id="RHEA:10912"/>
        <dbReference type="ChEBI" id="CHEBI:15378"/>
        <dbReference type="ChEBI" id="CHEBI:15980"/>
        <dbReference type="ChEBI" id="CHEBI:29032"/>
        <dbReference type="ChEBI" id="CHEBI:30616"/>
        <dbReference type="ChEBI" id="CHEBI:33019"/>
        <dbReference type="ChEBI" id="CHEBI:57966"/>
        <dbReference type="ChEBI" id="CHEBI:456215"/>
        <dbReference type="EC" id="6.3.2.1"/>
    </reaction>
</comment>
<dbReference type="PANTHER" id="PTHR21299">
    <property type="entry name" value="CYTIDYLATE KINASE/PANTOATE-BETA-ALANINE LIGASE"/>
    <property type="match status" value="1"/>
</dbReference>
<dbReference type="EMBL" id="JAKNID010000032">
    <property type="protein sequence ID" value="MCG4565448.1"/>
    <property type="molecule type" value="Genomic_DNA"/>
</dbReference>
<feature type="binding site" evidence="8">
    <location>
        <position position="153"/>
    </location>
    <ligand>
        <name>(R)-pantoate</name>
        <dbReference type="ChEBI" id="CHEBI:15980"/>
    </ligand>
</feature>
<proteinExistence type="inferred from homology"/>
<feature type="binding site" evidence="8">
    <location>
        <position position="176"/>
    </location>
    <ligand>
        <name>ATP</name>
        <dbReference type="ChEBI" id="CHEBI:30616"/>
    </ligand>
</feature>
<dbReference type="SUPFAM" id="SSF52374">
    <property type="entry name" value="Nucleotidylyl transferase"/>
    <property type="match status" value="1"/>
</dbReference>
<dbReference type="NCBIfam" id="TIGR00125">
    <property type="entry name" value="cyt_tran_rel"/>
    <property type="match status" value="1"/>
</dbReference>